<evidence type="ECO:0000313" key="1">
    <source>
        <dbReference type="EMBL" id="MFC3170200.1"/>
    </source>
</evidence>
<dbReference type="SUPFAM" id="SSF48452">
    <property type="entry name" value="TPR-like"/>
    <property type="match status" value="1"/>
</dbReference>
<gene>
    <name evidence="1" type="ORF">ACFOD7_19310</name>
</gene>
<reference evidence="2" key="1">
    <citation type="journal article" date="2019" name="Int. J. Syst. Evol. Microbiol.">
        <title>The Global Catalogue of Microorganisms (GCM) 10K type strain sequencing project: providing services to taxonomists for standard genome sequencing and annotation.</title>
        <authorList>
            <consortium name="The Broad Institute Genomics Platform"/>
            <consortium name="The Broad Institute Genome Sequencing Center for Infectious Disease"/>
            <person name="Wu L."/>
            <person name="Ma J."/>
        </authorList>
    </citation>
    <scope>NUCLEOTIDE SEQUENCE [LARGE SCALE GENOMIC DNA]</scope>
    <source>
        <strain evidence="2">KCTC 52239</strain>
    </source>
</reference>
<dbReference type="RefSeq" id="WP_207470328.1">
    <property type="nucleotide sequence ID" value="NZ_JAFNAW010000042.1"/>
</dbReference>
<name>A0ABV7II35_9RHOB</name>
<dbReference type="InterPro" id="IPR011990">
    <property type="entry name" value="TPR-like_helical_dom_sf"/>
</dbReference>
<accession>A0ABV7II35</accession>
<keyword evidence="2" id="KW-1185">Reference proteome</keyword>
<protein>
    <recommendedName>
        <fullName evidence="3">TolB amino-terminal domain-containing protein</fullName>
    </recommendedName>
</protein>
<proteinExistence type="predicted"/>
<sequence length="542" mass="60173">MNDHPIGSEEQVRAELNHVLRAPSFQATDRNHRFLAYVVEETLAGRGERIKAYSIATDVFGRDDSFDPLQDPIVRIEAGRLRRALEHHYLAAGSLTGIRITIPKGTYIPAFEAPEPAPSVPASAPLDLHMKAPHVMVRAFEQHCWAADWPDLGRTLTLQVISALTRFTELFVYGFGTSMALSEAHSAPRVEIDYELTGNLTITRTSIRAEFLLQNVREGRFFWSHSIERVIGQSLDPSELVAVCGAIAGEVASIIAQRDGIMDGQAREMAGEMPTQFAAYHKLIEFQDYWRTVDLGRFEPLRQDLERVIAEDPRFAGAHACLSLLYSDAVRYGLDCGPEHPRPIERALLLARRAVQLAPMSGRARHALGVAEWFSGQPGKALETLRVACELNPNDSELNAEFGFRCAMRMEWDVGVPLLISSFQRNPQQSVQYHIGLFLYRFAMGDYEQAQQEAMAAIAPADVHPHPHIACAAALIRLGRHGEASAHLARAEAIAPGILDRLHDDLSARQIHPDLVAKLVLTLDPSRNGVAVLRQRGASQRH</sequence>
<organism evidence="1 2">
    <name type="scientific">Paracoccus fontiphilus</name>
    <dbReference type="NCBI Taxonomy" id="1815556"/>
    <lineage>
        <taxon>Bacteria</taxon>
        <taxon>Pseudomonadati</taxon>
        <taxon>Pseudomonadota</taxon>
        <taxon>Alphaproteobacteria</taxon>
        <taxon>Rhodobacterales</taxon>
        <taxon>Paracoccaceae</taxon>
        <taxon>Paracoccus</taxon>
    </lineage>
</organism>
<evidence type="ECO:0000313" key="2">
    <source>
        <dbReference type="Proteomes" id="UP001595557"/>
    </source>
</evidence>
<dbReference type="Proteomes" id="UP001595557">
    <property type="component" value="Unassembled WGS sequence"/>
</dbReference>
<comment type="caution">
    <text evidence="1">The sequence shown here is derived from an EMBL/GenBank/DDBJ whole genome shotgun (WGS) entry which is preliminary data.</text>
</comment>
<evidence type="ECO:0008006" key="3">
    <source>
        <dbReference type="Google" id="ProtNLM"/>
    </source>
</evidence>
<dbReference type="Gene3D" id="1.25.40.10">
    <property type="entry name" value="Tetratricopeptide repeat domain"/>
    <property type="match status" value="1"/>
</dbReference>
<dbReference type="EMBL" id="JBHRTE010000095">
    <property type="protein sequence ID" value="MFC3170200.1"/>
    <property type="molecule type" value="Genomic_DNA"/>
</dbReference>